<comment type="caution">
    <text evidence="6">The sequence shown here is derived from an EMBL/GenBank/DDBJ whole genome shotgun (WGS) entry which is preliminary data.</text>
</comment>
<evidence type="ECO:0000313" key="7">
    <source>
        <dbReference type="Proteomes" id="UP000032360"/>
    </source>
</evidence>
<feature type="binding site" evidence="5">
    <location>
        <begin position="104"/>
        <end position="106"/>
    </location>
    <ligand>
        <name>substrate</name>
    </ligand>
</feature>
<sequence length="193" mass="21440">MCDCGITKPLAVSIVKFKKTYLRNLSEIYMVSDTSKLSLLGAGSTNYEYSSPTADLLEVFDNPRPEVPFVIGLDCLEFTSLCPMTGQPDYGSIYIDYVGDKLCVESKSLKLYLVSYRNHGAFHEDCVNSIADDIVAKINPLYLRVFGDFNVRGGIAIKPLTIRRNSPMASELRDEIAELFASFDRLSARGPRG</sequence>
<feature type="active site" description="Thioimide intermediate" evidence="5">
    <location>
        <position position="82"/>
    </location>
</feature>
<keyword evidence="3 5" id="KW-0521">NADP</keyword>
<evidence type="ECO:0000256" key="4">
    <source>
        <dbReference type="ARBA" id="ARBA00023002"/>
    </source>
</evidence>
<keyword evidence="1 5" id="KW-0963">Cytoplasm</keyword>
<evidence type="ECO:0000256" key="1">
    <source>
        <dbReference type="ARBA" id="ARBA00022490"/>
    </source>
</evidence>
<gene>
    <name evidence="5 6" type="primary">queF</name>
    <name evidence="6" type="ORF">AXFE_15640</name>
</gene>
<dbReference type="SUPFAM" id="SSF55620">
    <property type="entry name" value="Tetrahydrobiopterin biosynthesis enzymes-like"/>
    <property type="match status" value="1"/>
</dbReference>
<dbReference type="GO" id="GO:0005737">
    <property type="term" value="C:cytoplasm"/>
    <property type="evidence" value="ECO:0007669"/>
    <property type="project" value="UniProtKB-SubCell"/>
</dbReference>
<proteinExistence type="inferred from homology"/>
<comment type="pathway">
    <text evidence="5">tRNA modification; tRNA-queuosine biosynthesis.</text>
</comment>
<dbReference type="InterPro" id="IPR029500">
    <property type="entry name" value="QueF"/>
</dbReference>
<comment type="function">
    <text evidence="5">Catalyzes the NADPH-dependent reduction of 7-cyano-7-deazaguanine (preQ0) to 7-aminomethyl-7-deazaguanine (preQ1).</text>
</comment>
<reference evidence="6 7" key="1">
    <citation type="submission" date="2015-01" db="EMBL/GenBank/DDBJ databases">
        <title>Draft genome of the acidophilic iron oxidizer Acidithrix ferrooxidans strain Py-F3.</title>
        <authorList>
            <person name="Poehlein A."/>
            <person name="Eisen S."/>
            <person name="Schloemann M."/>
            <person name="Johnson B.D."/>
            <person name="Daniel R."/>
            <person name="Muehling M."/>
        </authorList>
    </citation>
    <scope>NUCLEOTIDE SEQUENCE [LARGE SCALE GENOMIC DNA]</scope>
    <source>
        <strain evidence="6 7">Py-F3</strain>
    </source>
</reference>
<keyword evidence="7" id="KW-1185">Reference proteome</keyword>
<dbReference type="AlphaFoldDB" id="A0A0D8HIH7"/>
<dbReference type="HAMAP" id="MF_00818">
    <property type="entry name" value="QueF_type1"/>
    <property type="match status" value="1"/>
</dbReference>
<dbReference type="Pfam" id="PF14489">
    <property type="entry name" value="QueF"/>
    <property type="match status" value="1"/>
</dbReference>
<dbReference type="EC" id="1.7.1.13" evidence="5"/>
<keyword evidence="4 5" id="KW-0560">Oxidoreductase</keyword>
<evidence type="ECO:0000256" key="5">
    <source>
        <dbReference type="HAMAP-Rule" id="MF_00818"/>
    </source>
</evidence>
<evidence type="ECO:0000313" key="6">
    <source>
        <dbReference type="EMBL" id="KJF17577.1"/>
    </source>
</evidence>
<dbReference type="NCBIfam" id="TIGR03139">
    <property type="entry name" value="QueF-II"/>
    <property type="match status" value="1"/>
</dbReference>
<protein>
    <recommendedName>
        <fullName evidence="5">NADPH-dependent 7-cyano-7-deazaguanine reductase</fullName>
        <ecNumber evidence="5">1.7.1.13</ecNumber>
    </recommendedName>
    <alternativeName>
        <fullName evidence="5">7-cyano-7-carbaguanine reductase</fullName>
    </alternativeName>
    <alternativeName>
        <fullName evidence="5">NADPH-dependent nitrile oxidoreductase</fullName>
    </alternativeName>
    <alternativeName>
        <fullName evidence="5">PreQ(0) reductase</fullName>
    </alternativeName>
</protein>
<dbReference type="STRING" id="1280514.AXFE_15640"/>
<evidence type="ECO:0000256" key="2">
    <source>
        <dbReference type="ARBA" id="ARBA00022785"/>
    </source>
</evidence>
<dbReference type="PANTHER" id="PTHR34354">
    <property type="entry name" value="NADPH-DEPENDENT 7-CYANO-7-DEAZAGUANINE REDUCTASE"/>
    <property type="match status" value="1"/>
</dbReference>
<comment type="similarity">
    <text evidence="5">Belongs to the GTP cyclohydrolase I family. QueF type 1 subfamily.</text>
</comment>
<accession>A0A0D8HIH7</accession>
<keyword evidence="2 5" id="KW-0671">Queuosine biosynthesis</keyword>
<dbReference type="PANTHER" id="PTHR34354:SF1">
    <property type="entry name" value="NADPH-DEPENDENT 7-CYANO-7-DEAZAGUANINE REDUCTASE"/>
    <property type="match status" value="1"/>
</dbReference>
<evidence type="ECO:0000256" key="3">
    <source>
        <dbReference type="ARBA" id="ARBA00022857"/>
    </source>
</evidence>
<dbReference type="Proteomes" id="UP000032360">
    <property type="component" value="Unassembled WGS sequence"/>
</dbReference>
<name>A0A0D8HIH7_9ACTN</name>
<comment type="catalytic activity">
    <reaction evidence="5">
        <text>7-aminomethyl-7-carbaguanine + 2 NADP(+) = 7-cyano-7-carbaguanine + 2 NADPH + 3 H(+)</text>
        <dbReference type="Rhea" id="RHEA:13409"/>
        <dbReference type="ChEBI" id="CHEBI:15378"/>
        <dbReference type="ChEBI" id="CHEBI:45075"/>
        <dbReference type="ChEBI" id="CHEBI:57783"/>
        <dbReference type="ChEBI" id="CHEBI:58349"/>
        <dbReference type="ChEBI" id="CHEBI:58703"/>
        <dbReference type="EC" id="1.7.1.13"/>
    </reaction>
</comment>
<dbReference type="Gene3D" id="3.30.1130.10">
    <property type="match status" value="1"/>
</dbReference>
<feature type="binding site" evidence="5">
    <location>
        <begin position="123"/>
        <end position="124"/>
    </location>
    <ligand>
        <name>substrate</name>
    </ligand>
</feature>
<feature type="active site" description="Proton donor" evidence="5">
    <location>
        <position position="89"/>
    </location>
</feature>
<dbReference type="UniPathway" id="UPA00392"/>
<comment type="subcellular location">
    <subcellularLocation>
        <location evidence="5">Cytoplasm</location>
    </subcellularLocation>
</comment>
<dbReference type="GO" id="GO:0033739">
    <property type="term" value="F:preQ1 synthase activity"/>
    <property type="evidence" value="ECO:0007669"/>
    <property type="project" value="UniProtKB-UniRule"/>
</dbReference>
<dbReference type="InterPro" id="IPR043133">
    <property type="entry name" value="GTP-CH-I_C/QueF"/>
</dbReference>
<organism evidence="6 7">
    <name type="scientific">Acidithrix ferrooxidans</name>
    <dbReference type="NCBI Taxonomy" id="1280514"/>
    <lineage>
        <taxon>Bacteria</taxon>
        <taxon>Bacillati</taxon>
        <taxon>Actinomycetota</taxon>
        <taxon>Acidimicrobiia</taxon>
        <taxon>Acidimicrobiales</taxon>
        <taxon>Acidimicrobiaceae</taxon>
        <taxon>Acidithrix</taxon>
    </lineage>
</organism>
<dbReference type="EMBL" id="JXYS01000035">
    <property type="protein sequence ID" value="KJF17577.1"/>
    <property type="molecule type" value="Genomic_DNA"/>
</dbReference>
<dbReference type="InterPro" id="IPR050084">
    <property type="entry name" value="NADPH_dep_7-cyano-7-deazaG_red"/>
</dbReference>
<dbReference type="InterPro" id="IPR016856">
    <property type="entry name" value="QueF_type1"/>
</dbReference>
<dbReference type="GO" id="GO:0008616">
    <property type="term" value="P:tRNA queuosine(34) biosynthetic process"/>
    <property type="evidence" value="ECO:0007669"/>
    <property type="project" value="UniProtKB-UniRule"/>
</dbReference>